<feature type="compositionally biased region" description="Basic and acidic residues" evidence="1">
    <location>
        <begin position="23"/>
        <end position="32"/>
    </location>
</feature>
<accession>X1J3E1</accession>
<evidence type="ECO:0000313" key="2">
    <source>
        <dbReference type="EMBL" id="GAH88467.1"/>
    </source>
</evidence>
<feature type="region of interest" description="Disordered" evidence="1">
    <location>
        <begin position="72"/>
        <end position="92"/>
    </location>
</feature>
<gene>
    <name evidence="2" type="ORF">S03H2_62128</name>
</gene>
<name>X1J3E1_9ZZZZ</name>
<evidence type="ECO:0000256" key="1">
    <source>
        <dbReference type="SAM" id="MobiDB-lite"/>
    </source>
</evidence>
<comment type="caution">
    <text evidence="2">The sequence shown here is derived from an EMBL/GenBank/DDBJ whole genome shotgun (WGS) entry which is preliminary data.</text>
</comment>
<protein>
    <submittedName>
        <fullName evidence="2">Uncharacterized protein</fullName>
    </submittedName>
</protein>
<reference evidence="2" key="1">
    <citation type="journal article" date="2014" name="Front. Microbiol.">
        <title>High frequency of phylogenetically diverse reductive dehalogenase-homologous genes in deep subseafloor sedimentary metagenomes.</title>
        <authorList>
            <person name="Kawai M."/>
            <person name="Futagami T."/>
            <person name="Toyoda A."/>
            <person name="Takaki Y."/>
            <person name="Nishi S."/>
            <person name="Hori S."/>
            <person name="Arai W."/>
            <person name="Tsubouchi T."/>
            <person name="Morono Y."/>
            <person name="Uchiyama I."/>
            <person name="Ito T."/>
            <person name="Fujiyama A."/>
            <person name="Inagaki F."/>
            <person name="Takami H."/>
        </authorList>
    </citation>
    <scope>NUCLEOTIDE SEQUENCE</scope>
    <source>
        <strain evidence="2">Expedition CK06-06</strain>
    </source>
</reference>
<proteinExistence type="predicted"/>
<sequence>MSPILDVEKRKLYQKERYHRQKREAEEKREAWDQPVFNGTINEPSETEASDFEGMTGPEYDRAVGKFFDVIQNPQPEPEKIREIPEDKPLPEYERPQHLQNLTGEALESIGQGISSLLFDRVEKMLEKDDKNEKSGPWGQIVG</sequence>
<organism evidence="2">
    <name type="scientific">marine sediment metagenome</name>
    <dbReference type="NCBI Taxonomy" id="412755"/>
    <lineage>
        <taxon>unclassified sequences</taxon>
        <taxon>metagenomes</taxon>
        <taxon>ecological metagenomes</taxon>
    </lineage>
</organism>
<feature type="compositionally biased region" description="Basic and acidic residues" evidence="1">
    <location>
        <begin position="77"/>
        <end position="92"/>
    </location>
</feature>
<dbReference type="EMBL" id="BARU01040157">
    <property type="protein sequence ID" value="GAH88467.1"/>
    <property type="molecule type" value="Genomic_DNA"/>
</dbReference>
<feature type="region of interest" description="Disordered" evidence="1">
    <location>
        <begin position="15"/>
        <end position="58"/>
    </location>
</feature>
<dbReference type="AlphaFoldDB" id="X1J3E1"/>